<evidence type="ECO:0000313" key="2">
    <source>
        <dbReference type="Proteomes" id="UP000307244"/>
    </source>
</evidence>
<organism evidence="1 2">
    <name type="scientific">Pedobacter frigoris</name>
    <dbReference type="NCBI Taxonomy" id="2571272"/>
    <lineage>
        <taxon>Bacteria</taxon>
        <taxon>Pseudomonadati</taxon>
        <taxon>Bacteroidota</taxon>
        <taxon>Sphingobacteriia</taxon>
        <taxon>Sphingobacteriales</taxon>
        <taxon>Sphingobacteriaceae</taxon>
        <taxon>Pedobacter</taxon>
    </lineage>
</organism>
<dbReference type="Proteomes" id="UP000307244">
    <property type="component" value="Unassembled WGS sequence"/>
</dbReference>
<dbReference type="OrthoDB" id="790983at2"/>
<dbReference type="EMBL" id="SWBQ01000005">
    <property type="protein sequence ID" value="TKC04207.1"/>
    <property type="molecule type" value="Genomic_DNA"/>
</dbReference>
<keyword evidence="2" id="KW-1185">Reference proteome</keyword>
<evidence type="ECO:0000313" key="1">
    <source>
        <dbReference type="EMBL" id="TKC04207.1"/>
    </source>
</evidence>
<dbReference type="RefSeq" id="WP_136837200.1">
    <property type="nucleotide sequence ID" value="NZ_SWBQ01000005.1"/>
</dbReference>
<dbReference type="InterPro" id="IPR018534">
    <property type="entry name" value="Tet_reg_excision_RteC"/>
</dbReference>
<gene>
    <name evidence="1" type="ORF">FA047_16545</name>
</gene>
<proteinExistence type="predicted"/>
<comment type="caution">
    <text evidence="1">The sequence shown here is derived from an EMBL/GenBank/DDBJ whole genome shotgun (WGS) entry which is preliminary data.</text>
</comment>
<accession>A0A4U1CHV0</accession>
<dbReference type="Pfam" id="PF09357">
    <property type="entry name" value="RteC"/>
    <property type="match status" value="1"/>
</dbReference>
<sequence length="303" mass="35578">MEELKSFCQDLINRMDGELFNIRLEHPKSDQWAQASVPCIDFYLDELKSFILQHPFKKRSEEIYLFKYVKPVVMGRLIFMCEVYNTEVFRPAHHTPEDKEYLIDEVDEIEDFFRRNDHLYDYYKQDLDTLDTKYFVRNVEDRFAKRDLAIDIDPVFFYSDRSFSTGFDYAFAKIRAMELLKDHIDNEFEASVISGNDVPKTKLTFTGSPADFLEVVQMIKQVGMPPNPETGLPYSDEELFEKLKGGLETPFSDGIDFNTLKLISGNSDLPEKMLDALDKLHDKWDEEDRDIDYDNPDGDKPEK</sequence>
<name>A0A4U1CHV0_9SPHI</name>
<dbReference type="AlphaFoldDB" id="A0A4U1CHV0"/>
<protein>
    <submittedName>
        <fullName evidence="1">Uncharacterized protein</fullName>
    </submittedName>
</protein>
<reference evidence="1 2" key="1">
    <citation type="submission" date="2019-04" db="EMBL/GenBank/DDBJ databases">
        <title>Pedobacter sp. RP-3-15 sp. nov., isolated from Arctic soil.</title>
        <authorList>
            <person name="Dahal R.H."/>
            <person name="Kim D.-U."/>
        </authorList>
    </citation>
    <scope>NUCLEOTIDE SEQUENCE [LARGE SCALE GENOMIC DNA]</scope>
    <source>
        <strain evidence="1 2">RP-3-15</strain>
    </source>
</reference>